<evidence type="ECO:0000256" key="4">
    <source>
        <dbReference type="ARBA" id="ARBA00022989"/>
    </source>
</evidence>
<dbReference type="AlphaFoldDB" id="A0A1G7BB87"/>
<accession>A0A1G7BB87</accession>
<dbReference type="Proteomes" id="UP000198823">
    <property type="component" value="Unassembled WGS sequence"/>
</dbReference>
<dbReference type="GO" id="GO:0016020">
    <property type="term" value="C:membrane"/>
    <property type="evidence" value="ECO:0007669"/>
    <property type="project" value="UniProtKB-SubCell"/>
</dbReference>
<evidence type="ECO:0000256" key="6">
    <source>
        <dbReference type="SAM" id="Phobius"/>
    </source>
</evidence>
<feature type="transmembrane region" description="Helical" evidence="6">
    <location>
        <begin position="138"/>
        <end position="160"/>
    </location>
</feature>
<comment type="similarity">
    <text evidence="2">Belongs to the TspO/BZRP family.</text>
</comment>
<dbReference type="Gene3D" id="1.20.1260.100">
    <property type="entry name" value="TspO/MBR protein"/>
    <property type="match status" value="1"/>
</dbReference>
<dbReference type="PIRSF" id="PIRSF005859">
    <property type="entry name" value="PBR"/>
    <property type="match status" value="1"/>
</dbReference>
<keyword evidence="4 6" id="KW-1133">Transmembrane helix</keyword>
<dbReference type="OrthoDB" id="9795496at2"/>
<reference evidence="7 8" key="1">
    <citation type="submission" date="2016-10" db="EMBL/GenBank/DDBJ databases">
        <authorList>
            <person name="de Groot N.N."/>
        </authorList>
    </citation>
    <scope>NUCLEOTIDE SEQUENCE [LARGE SCALE GENOMIC DNA]</scope>
    <source>
        <strain evidence="7 8">CGMCC 1.6762</strain>
    </source>
</reference>
<organism evidence="7 8">
    <name type="scientific">Bhargavaea beijingensis</name>
    <dbReference type="NCBI Taxonomy" id="426756"/>
    <lineage>
        <taxon>Bacteria</taxon>
        <taxon>Bacillati</taxon>
        <taxon>Bacillota</taxon>
        <taxon>Bacilli</taxon>
        <taxon>Bacillales</taxon>
        <taxon>Caryophanaceae</taxon>
        <taxon>Bhargavaea</taxon>
    </lineage>
</organism>
<evidence type="ECO:0000313" key="7">
    <source>
        <dbReference type="EMBL" id="SDE23596.1"/>
    </source>
</evidence>
<dbReference type="FunFam" id="1.20.1260.100:FF:000001">
    <property type="entry name" value="translocator protein 2"/>
    <property type="match status" value="1"/>
</dbReference>
<evidence type="ECO:0000256" key="2">
    <source>
        <dbReference type="ARBA" id="ARBA00007524"/>
    </source>
</evidence>
<dbReference type="Pfam" id="PF03073">
    <property type="entry name" value="TspO_MBR"/>
    <property type="match status" value="1"/>
</dbReference>
<name>A0A1G7BB87_9BACL</name>
<dbReference type="InterPro" id="IPR038330">
    <property type="entry name" value="TspO/MBR-related_sf"/>
</dbReference>
<evidence type="ECO:0000256" key="1">
    <source>
        <dbReference type="ARBA" id="ARBA00004141"/>
    </source>
</evidence>
<protein>
    <submittedName>
        <fullName evidence="7">TspO and MBR related proteins</fullName>
    </submittedName>
</protein>
<dbReference type="CDD" id="cd15904">
    <property type="entry name" value="TSPO_MBR"/>
    <property type="match status" value="1"/>
</dbReference>
<dbReference type="InterPro" id="IPR004307">
    <property type="entry name" value="TspO_MBR"/>
</dbReference>
<evidence type="ECO:0000313" key="8">
    <source>
        <dbReference type="Proteomes" id="UP000198823"/>
    </source>
</evidence>
<comment type="subcellular location">
    <subcellularLocation>
        <location evidence="1">Membrane</location>
        <topology evidence="1">Multi-pass membrane protein</topology>
    </subcellularLocation>
</comment>
<keyword evidence="5 6" id="KW-0472">Membrane</keyword>
<dbReference type="PANTHER" id="PTHR10057:SF0">
    <property type="entry name" value="TRANSLOCATOR PROTEIN"/>
    <property type="match status" value="1"/>
</dbReference>
<dbReference type="RefSeq" id="WP_092095689.1">
    <property type="nucleotide sequence ID" value="NZ_FNAR01000005.1"/>
</dbReference>
<feature type="transmembrane region" description="Helical" evidence="6">
    <location>
        <begin position="15"/>
        <end position="34"/>
    </location>
</feature>
<proteinExistence type="inferred from homology"/>
<feature type="transmembrane region" description="Helical" evidence="6">
    <location>
        <begin position="113"/>
        <end position="132"/>
    </location>
</feature>
<evidence type="ECO:0000256" key="3">
    <source>
        <dbReference type="ARBA" id="ARBA00022692"/>
    </source>
</evidence>
<dbReference type="GO" id="GO:0033013">
    <property type="term" value="P:tetrapyrrole metabolic process"/>
    <property type="evidence" value="ECO:0007669"/>
    <property type="project" value="UniProtKB-ARBA"/>
</dbReference>
<keyword evidence="3 6" id="KW-0812">Transmembrane</keyword>
<dbReference type="PANTHER" id="PTHR10057">
    <property type="entry name" value="PERIPHERAL-TYPE BENZODIAZEPINE RECEPTOR"/>
    <property type="match status" value="1"/>
</dbReference>
<sequence length="166" mass="18743">MEPFHVNGKMDGKKLASAIAVPVLGGAAVGWLANRDAQKKFQRLEKPGFAPPPAAFPIAWNILYATMGFARYRAGMRKRDKGMEDSFPSYDVQLGLNFLWSFLFFRWRLRGTALVEMTILLGAIALTAERFYKEDKAAGMLMAPYMGWVLYALALNASIWKKNDWK</sequence>
<evidence type="ECO:0000256" key="5">
    <source>
        <dbReference type="ARBA" id="ARBA00023136"/>
    </source>
</evidence>
<dbReference type="EMBL" id="FNAR01000005">
    <property type="protein sequence ID" value="SDE23596.1"/>
    <property type="molecule type" value="Genomic_DNA"/>
</dbReference>
<gene>
    <name evidence="7" type="ORF">SAMN04488126_105113</name>
</gene>